<gene>
    <name evidence="9" type="ORF">KDW95_23175</name>
</gene>
<keyword evidence="2 7" id="KW-0813">Transport</keyword>
<keyword evidence="10" id="KW-1185">Reference proteome</keyword>
<dbReference type="PANTHER" id="PTHR43744">
    <property type="entry name" value="ABC TRANSPORTER PERMEASE PROTEIN MG189-RELATED-RELATED"/>
    <property type="match status" value="1"/>
</dbReference>
<keyword evidence="3" id="KW-1003">Cell membrane</keyword>
<feature type="transmembrane region" description="Helical" evidence="7">
    <location>
        <begin position="144"/>
        <end position="162"/>
    </location>
</feature>
<feature type="domain" description="ABC transmembrane type-1" evidence="8">
    <location>
        <begin position="73"/>
        <end position="264"/>
    </location>
</feature>
<evidence type="ECO:0000256" key="6">
    <source>
        <dbReference type="ARBA" id="ARBA00023136"/>
    </source>
</evidence>
<evidence type="ECO:0000256" key="2">
    <source>
        <dbReference type="ARBA" id="ARBA00022448"/>
    </source>
</evidence>
<dbReference type="InterPro" id="IPR000515">
    <property type="entry name" value="MetI-like"/>
</dbReference>
<dbReference type="RefSeq" id="WP_020680167.1">
    <property type="nucleotide sequence ID" value="NZ_CP073347.1"/>
</dbReference>
<keyword evidence="5 7" id="KW-1133">Transmembrane helix</keyword>
<evidence type="ECO:0000256" key="5">
    <source>
        <dbReference type="ARBA" id="ARBA00022989"/>
    </source>
</evidence>
<keyword evidence="6 7" id="KW-0472">Membrane</keyword>
<dbReference type="Gene3D" id="1.10.3720.10">
    <property type="entry name" value="MetI-like"/>
    <property type="match status" value="1"/>
</dbReference>
<evidence type="ECO:0000259" key="8">
    <source>
        <dbReference type="PROSITE" id="PS50928"/>
    </source>
</evidence>
<evidence type="ECO:0000256" key="7">
    <source>
        <dbReference type="RuleBase" id="RU363032"/>
    </source>
</evidence>
<feature type="transmembrane region" description="Helical" evidence="7">
    <location>
        <begin position="69"/>
        <end position="96"/>
    </location>
</feature>
<accession>A0ABY5HJV2</accession>
<dbReference type="SUPFAM" id="SSF161098">
    <property type="entry name" value="MetI-like"/>
    <property type="match status" value="1"/>
</dbReference>
<feature type="transmembrane region" description="Helical" evidence="7">
    <location>
        <begin position="108"/>
        <end position="132"/>
    </location>
</feature>
<feature type="transmembrane region" description="Helical" evidence="7">
    <location>
        <begin position="12"/>
        <end position="34"/>
    </location>
</feature>
<keyword evidence="4 7" id="KW-0812">Transmembrane</keyword>
<dbReference type="Proteomes" id="UP001058461">
    <property type="component" value="Chromosome"/>
</dbReference>
<protein>
    <submittedName>
        <fullName evidence="9">Carbohydrate ABC transporter permease</fullName>
    </submittedName>
</protein>
<reference evidence="9" key="1">
    <citation type="submission" date="2021-04" db="EMBL/GenBank/DDBJ databases">
        <title>Oceanospirillales bacteria with DddD are important DMSP degraders in coastal seawater.</title>
        <authorList>
            <person name="Liu J."/>
        </authorList>
    </citation>
    <scope>NUCLEOTIDE SEQUENCE</scope>
    <source>
        <strain evidence="9">D13-1</strain>
    </source>
</reference>
<comment type="subcellular location">
    <subcellularLocation>
        <location evidence="1 7">Cell membrane</location>
        <topology evidence="1 7">Multi-pass membrane protein</topology>
    </subcellularLocation>
</comment>
<dbReference type="InterPro" id="IPR035906">
    <property type="entry name" value="MetI-like_sf"/>
</dbReference>
<comment type="similarity">
    <text evidence="7">Belongs to the binding-protein-dependent transport system permease family.</text>
</comment>
<name>A0ABY5HJV2_9GAMM</name>
<dbReference type="EMBL" id="CP073347">
    <property type="protein sequence ID" value="UTW12082.1"/>
    <property type="molecule type" value="Genomic_DNA"/>
</dbReference>
<dbReference type="PANTHER" id="PTHR43744:SF12">
    <property type="entry name" value="ABC TRANSPORTER PERMEASE PROTEIN MG189-RELATED"/>
    <property type="match status" value="1"/>
</dbReference>
<proteinExistence type="inferred from homology"/>
<feature type="transmembrane region" description="Helical" evidence="7">
    <location>
        <begin position="243"/>
        <end position="264"/>
    </location>
</feature>
<sequence length="278" mass="30711">MHLKVGNKFGDRLILAAVIALAIAWIAPLVWVFALSFKPDEFLAQRTDVMLSPPFTLKNYLNILGTSQVFGWTINSLIVACTQTLATLLLASLAGYGFARTEFRGKNVLFFIVLAGLAVPEQAIIVPLHAMFADLQMHNTYSALVLPRLALPFGVFLMTQYFKAIPKDIEEAAMLDNASRLKIFFRVILPLSIPAQATLGIFTFLNAWNDYLWPLVSASNPEMYTLTLGLASTQTNFAQSEGLGFLMAQAVFASLPVFIVYLFFQKYIVAAVSGKTVR</sequence>
<evidence type="ECO:0000256" key="4">
    <source>
        <dbReference type="ARBA" id="ARBA00022692"/>
    </source>
</evidence>
<dbReference type="Pfam" id="PF00528">
    <property type="entry name" value="BPD_transp_1"/>
    <property type="match status" value="1"/>
</dbReference>
<dbReference type="PROSITE" id="PS50928">
    <property type="entry name" value="ABC_TM1"/>
    <property type="match status" value="1"/>
</dbReference>
<organism evidence="9 10">
    <name type="scientific">Marinobacterium rhizophilum</name>
    <dbReference type="NCBI Taxonomy" id="420402"/>
    <lineage>
        <taxon>Bacteria</taxon>
        <taxon>Pseudomonadati</taxon>
        <taxon>Pseudomonadota</taxon>
        <taxon>Gammaproteobacteria</taxon>
        <taxon>Oceanospirillales</taxon>
        <taxon>Oceanospirillaceae</taxon>
        <taxon>Marinobacterium</taxon>
    </lineage>
</organism>
<evidence type="ECO:0000313" key="10">
    <source>
        <dbReference type="Proteomes" id="UP001058461"/>
    </source>
</evidence>
<evidence type="ECO:0000256" key="1">
    <source>
        <dbReference type="ARBA" id="ARBA00004651"/>
    </source>
</evidence>
<evidence type="ECO:0000256" key="3">
    <source>
        <dbReference type="ARBA" id="ARBA00022475"/>
    </source>
</evidence>
<feature type="transmembrane region" description="Helical" evidence="7">
    <location>
        <begin position="183"/>
        <end position="205"/>
    </location>
</feature>
<evidence type="ECO:0000313" key="9">
    <source>
        <dbReference type="EMBL" id="UTW12082.1"/>
    </source>
</evidence>
<dbReference type="CDD" id="cd06261">
    <property type="entry name" value="TM_PBP2"/>
    <property type="match status" value="1"/>
</dbReference>